<organism evidence="2 3">
    <name type="scientific">Clostridium bornimense</name>
    <dbReference type="NCBI Taxonomy" id="1216932"/>
    <lineage>
        <taxon>Bacteria</taxon>
        <taxon>Bacillati</taxon>
        <taxon>Bacillota</taxon>
        <taxon>Clostridia</taxon>
        <taxon>Eubacteriales</taxon>
        <taxon>Clostridiaceae</taxon>
        <taxon>Clostridium</taxon>
    </lineage>
</organism>
<dbReference type="HOGENOM" id="CLU_137810_0_0_9"/>
<keyword evidence="1" id="KW-1133">Transmembrane helix</keyword>
<name>W6S6E2_9CLOT</name>
<evidence type="ECO:0000313" key="3">
    <source>
        <dbReference type="Proteomes" id="UP000019426"/>
    </source>
</evidence>
<accession>W6S6E2</accession>
<reference evidence="2 3" key="1">
    <citation type="submission" date="2013-11" db="EMBL/GenBank/DDBJ databases">
        <title>Complete genome sequence of Clostridum sp. M2/40.</title>
        <authorList>
            <person name="Wibberg D."/>
            <person name="Puehler A."/>
            <person name="Schlueter A."/>
        </authorList>
    </citation>
    <scope>NUCLEOTIDE SEQUENCE [LARGE SCALE GENOMIC DNA]</scope>
    <source>
        <strain evidence="3">M2/40</strain>
    </source>
</reference>
<evidence type="ECO:0000313" key="2">
    <source>
        <dbReference type="EMBL" id="CDM69937.1"/>
    </source>
</evidence>
<proteinExistence type="predicted"/>
<evidence type="ECO:0008006" key="4">
    <source>
        <dbReference type="Google" id="ProtNLM"/>
    </source>
</evidence>
<dbReference type="Proteomes" id="UP000019426">
    <property type="component" value="Chromosome M2/40_rep2"/>
</dbReference>
<keyword evidence="1" id="KW-0472">Membrane</keyword>
<dbReference type="eggNOG" id="ENOG5032KDP">
    <property type="taxonomic scope" value="Bacteria"/>
</dbReference>
<dbReference type="RefSeq" id="WP_044040122.1">
    <property type="nucleotide sequence ID" value="NZ_HG917869.1"/>
</dbReference>
<dbReference type="PATRIC" id="fig|1216932.3.peg.2782"/>
<dbReference type="STRING" id="1216932.CM240_2820"/>
<dbReference type="AlphaFoldDB" id="W6S6E2"/>
<dbReference type="InterPro" id="IPR021354">
    <property type="entry name" value="DUF2975"/>
</dbReference>
<keyword evidence="1" id="KW-0812">Transmembrane</keyword>
<sequence>MRYYGKKSLASLLDFILTIVLVGGIILTAITYYQTITNNDIINITVIRAFLLLTIGIISIFIVVLELKKVIKTLVLENPFTLGNVKSLKRIAGSCFTVAGCYFVNFLVNIGKDRFKMIYVDGKGIHTDYELFVFLLAGCFIGILSKVFEQAVKYKEDNDLTI</sequence>
<evidence type="ECO:0000256" key="1">
    <source>
        <dbReference type="SAM" id="Phobius"/>
    </source>
</evidence>
<gene>
    <name evidence="2" type="ORF">CM240_2820</name>
</gene>
<dbReference type="OrthoDB" id="9791568at2"/>
<keyword evidence="3" id="KW-1185">Reference proteome</keyword>
<dbReference type="Pfam" id="PF11188">
    <property type="entry name" value="DUF2975"/>
    <property type="match status" value="1"/>
</dbReference>
<feature type="transmembrane region" description="Helical" evidence="1">
    <location>
        <begin position="41"/>
        <end position="65"/>
    </location>
</feature>
<protein>
    <recommendedName>
        <fullName evidence="4">DUF2975 domain-containing protein</fullName>
    </recommendedName>
</protein>
<feature type="transmembrane region" description="Helical" evidence="1">
    <location>
        <begin position="91"/>
        <end position="111"/>
    </location>
</feature>
<feature type="transmembrane region" description="Helical" evidence="1">
    <location>
        <begin position="131"/>
        <end position="148"/>
    </location>
</feature>
<feature type="transmembrane region" description="Helical" evidence="1">
    <location>
        <begin position="12"/>
        <end position="35"/>
    </location>
</feature>
<dbReference type="KEGG" id="clt:CM240_2820"/>
<dbReference type="EMBL" id="HG917869">
    <property type="protein sequence ID" value="CDM69937.1"/>
    <property type="molecule type" value="Genomic_DNA"/>
</dbReference>